<proteinExistence type="predicted"/>
<organism evidence="2">
    <name type="scientific">uncultured Microbacterium sp</name>
    <dbReference type="NCBI Taxonomy" id="191216"/>
    <lineage>
        <taxon>Bacteria</taxon>
        <taxon>Bacillati</taxon>
        <taxon>Actinomycetota</taxon>
        <taxon>Actinomycetes</taxon>
        <taxon>Micrococcales</taxon>
        <taxon>Microbacteriaceae</taxon>
        <taxon>Microbacterium</taxon>
        <taxon>environmental samples</taxon>
    </lineage>
</organism>
<sequence>MAIDPLSLVTSEISPELALISKHMKFIDPPSMVRLEPDSITGDPAPGAEARIADAAWMLGRQWQFGELIGEDAGTVVSVAVQSRAIPVTAWAPLAGDAAVEGAPWRPWRPGALLEELVQDVPALDFGAGLRQRAEGGQQLVEMLQDAGEDALAGRLVDLHPLTLPPDPLSPDEPVVGETADERAAREAIVAGRDALDPMAKRLFHALGGAVPDGGAIAAEARGGEPAWVAEASDPAVARTVLAAWLDWVTGDPDSGGAWDLERLEYRFAVRFGDDADAIVARATQFGAATVRWSDLEWIPGAQPPLPEGAPAGAAVESAVTMLATPLRYPAMPADRYWQLEDGRVDLGAIDAQAYDLARLCLAEFAMSSGDDWLEVPVDGLLGAVNQIVSVTLTDDFGETAQVAELADPGFTMFRVSTRAGRPLPGIVLAPVASDIQAGTALEEVLFLRDEMANMAWAIEQTVQGRSGDPRARSAEPMPPPDPWPTGLTPEERVYRLQTPIPEHWIPLVPVSLRPGAISLRKGAMLRSVIAPDGTRGPGDGEEIRPLGVTLQPRPLTFPGEEIPREGIALRALPMLARRADGRYVRWTGYRVGTGSGEASSRLAWDAALSVVDMGRGPRP</sequence>
<reference evidence="2" key="1">
    <citation type="submission" date="2016-03" db="EMBL/GenBank/DDBJ databases">
        <authorList>
            <person name="Ploux O."/>
        </authorList>
    </citation>
    <scope>NUCLEOTIDE SEQUENCE</scope>
    <source>
        <strain evidence="2">UC1</strain>
    </source>
</reference>
<dbReference type="EMBL" id="FLQR01000001">
    <property type="protein sequence ID" value="SBS70975.1"/>
    <property type="molecule type" value="Genomic_DNA"/>
</dbReference>
<evidence type="ECO:0000256" key="1">
    <source>
        <dbReference type="SAM" id="MobiDB-lite"/>
    </source>
</evidence>
<protein>
    <submittedName>
        <fullName evidence="2">Uncharacterized protein</fullName>
    </submittedName>
</protein>
<evidence type="ECO:0000313" key="2">
    <source>
        <dbReference type="EMBL" id="SBS70975.1"/>
    </source>
</evidence>
<accession>A0A1Y5NX66</accession>
<dbReference type="RefSeq" id="WP_295573780.1">
    <property type="nucleotide sequence ID" value="NZ_FLQR01000001.1"/>
</dbReference>
<gene>
    <name evidence="2" type="ORF">MIPYR_10773</name>
</gene>
<feature type="region of interest" description="Disordered" evidence="1">
    <location>
        <begin position="463"/>
        <end position="487"/>
    </location>
</feature>
<name>A0A1Y5NX66_9MICO</name>
<dbReference type="AlphaFoldDB" id="A0A1Y5NX66"/>